<proteinExistence type="predicted"/>
<dbReference type="GO" id="GO:0004553">
    <property type="term" value="F:hydrolase activity, hydrolyzing O-glycosyl compounds"/>
    <property type="evidence" value="ECO:0007669"/>
    <property type="project" value="InterPro"/>
</dbReference>
<sequence>MKAITSVAIILITTTLMADISSAQNGFQESLTSHDNFIVANNWGPERWGCAFTRTQVHQTGDGTQITIGKDSTLKPFSCGELIYKEDKLGYGVYSIDMIASNVLGQVTSFFLISNGVTEIDIELTGLNTRLGWMNVWHDQKQNPVSIKLPFDASQGWHSYSFNWNPRYIAWSVDGNVVLNRSDIATTPPDQTDYKLAINSWTQVQPELNVDWAGKFTYPTDGSIPTARFRNMKYEPHGYSTEQSTPDSSTSSSSNTTDTTGSNDNTPNGNESYNNAHPANSDNNPGSKNGGQSPNSQPTGNPTGSSAESTKSPTTAFALAGTAMTAVALAFMVLC</sequence>
<organism evidence="6 7">
    <name type="scientific">Dissophora globulifera</name>
    <dbReference type="NCBI Taxonomy" id="979702"/>
    <lineage>
        <taxon>Eukaryota</taxon>
        <taxon>Fungi</taxon>
        <taxon>Fungi incertae sedis</taxon>
        <taxon>Mucoromycota</taxon>
        <taxon>Mortierellomycotina</taxon>
        <taxon>Mortierellomycetes</taxon>
        <taxon>Mortierellales</taxon>
        <taxon>Mortierellaceae</taxon>
        <taxon>Dissophora</taxon>
    </lineage>
</organism>
<keyword evidence="4" id="KW-0732">Signal</keyword>
<comment type="caution">
    <text evidence="6">The sequence shown here is derived from an EMBL/GenBank/DDBJ whole genome shotgun (WGS) entry which is preliminary data.</text>
</comment>
<name>A0A9P6RKF3_9FUNG</name>
<dbReference type="AlphaFoldDB" id="A0A9P6RKF3"/>
<evidence type="ECO:0000256" key="3">
    <source>
        <dbReference type="SAM" id="MobiDB-lite"/>
    </source>
</evidence>
<evidence type="ECO:0000313" key="7">
    <source>
        <dbReference type="Proteomes" id="UP000738325"/>
    </source>
</evidence>
<feature type="compositionally biased region" description="Low complexity" evidence="3">
    <location>
        <begin position="244"/>
        <end position="270"/>
    </location>
</feature>
<dbReference type="Gene3D" id="2.60.120.200">
    <property type="match status" value="1"/>
</dbReference>
<feature type="signal peptide" evidence="4">
    <location>
        <begin position="1"/>
        <end position="23"/>
    </location>
</feature>
<gene>
    <name evidence="6" type="ORF">BGZ99_004164</name>
</gene>
<dbReference type="SUPFAM" id="SSF49899">
    <property type="entry name" value="Concanavalin A-like lectins/glucanases"/>
    <property type="match status" value="1"/>
</dbReference>
<evidence type="ECO:0000256" key="2">
    <source>
        <dbReference type="ARBA" id="ARBA00023295"/>
    </source>
</evidence>
<keyword evidence="7" id="KW-1185">Reference proteome</keyword>
<evidence type="ECO:0000256" key="4">
    <source>
        <dbReference type="SAM" id="SignalP"/>
    </source>
</evidence>
<feature type="region of interest" description="Disordered" evidence="3">
    <location>
        <begin position="237"/>
        <end position="312"/>
    </location>
</feature>
<evidence type="ECO:0000259" key="5">
    <source>
        <dbReference type="PROSITE" id="PS51762"/>
    </source>
</evidence>
<dbReference type="InterPro" id="IPR000757">
    <property type="entry name" value="Beta-glucanase-like"/>
</dbReference>
<dbReference type="OrthoDB" id="4781at2759"/>
<protein>
    <recommendedName>
        <fullName evidence="5">GH16 domain-containing protein</fullName>
    </recommendedName>
</protein>
<feature type="domain" description="GH16" evidence="5">
    <location>
        <begin position="21"/>
        <end position="221"/>
    </location>
</feature>
<dbReference type="InterPro" id="IPR044791">
    <property type="entry name" value="Beta-glucanase/XTH"/>
</dbReference>
<keyword evidence="2" id="KW-0326">Glycosidase</keyword>
<reference evidence="6" key="1">
    <citation type="journal article" date="2020" name="Fungal Divers.">
        <title>Resolving the Mortierellaceae phylogeny through synthesis of multi-gene phylogenetics and phylogenomics.</title>
        <authorList>
            <person name="Vandepol N."/>
            <person name="Liber J."/>
            <person name="Desiro A."/>
            <person name="Na H."/>
            <person name="Kennedy M."/>
            <person name="Barry K."/>
            <person name="Grigoriev I.V."/>
            <person name="Miller A.N."/>
            <person name="O'Donnell K."/>
            <person name="Stajich J.E."/>
            <person name="Bonito G."/>
        </authorList>
    </citation>
    <scope>NUCLEOTIDE SEQUENCE</scope>
    <source>
        <strain evidence="6">REB-010B</strain>
    </source>
</reference>
<evidence type="ECO:0000256" key="1">
    <source>
        <dbReference type="ARBA" id="ARBA00022801"/>
    </source>
</evidence>
<dbReference type="GO" id="GO:0005975">
    <property type="term" value="P:carbohydrate metabolic process"/>
    <property type="evidence" value="ECO:0007669"/>
    <property type="project" value="InterPro"/>
</dbReference>
<dbReference type="InterPro" id="IPR013320">
    <property type="entry name" value="ConA-like_dom_sf"/>
</dbReference>
<dbReference type="PANTHER" id="PTHR31062">
    <property type="entry name" value="XYLOGLUCAN ENDOTRANSGLUCOSYLASE/HYDROLASE PROTEIN 8-RELATED"/>
    <property type="match status" value="1"/>
</dbReference>
<dbReference type="PROSITE" id="PS51762">
    <property type="entry name" value="GH16_2"/>
    <property type="match status" value="1"/>
</dbReference>
<dbReference type="Proteomes" id="UP000738325">
    <property type="component" value="Unassembled WGS sequence"/>
</dbReference>
<evidence type="ECO:0000313" key="6">
    <source>
        <dbReference type="EMBL" id="KAG0321016.1"/>
    </source>
</evidence>
<accession>A0A9P6RKF3</accession>
<dbReference type="EMBL" id="JAAAIP010000259">
    <property type="protein sequence ID" value="KAG0321016.1"/>
    <property type="molecule type" value="Genomic_DNA"/>
</dbReference>
<feature type="compositionally biased region" description="Polar residues" evidence="3">
    <location>
        <begin position="271"/>
        <end position="312"/>
    </location>
</feature>
<feature type="chain" id="PRO_5040367613" description="GH16 domain-containing protein" evidence="4">
    <location>
        <begin position="24"/>
        <end position="335"/>
    </location>
</feature>
<dbReference type="Pfam" id="PF00722">
    <property type="entry name" value="Glyco_hydro_16"/>
    <property type="match status" value="1"/>
</dbReference>
<keyword evidence="1" id="KW-0378">Hydrolase</keyword>